<evidence type="ECO:0000256" key="3">
    <source>
        <dbReference type="ARBA" id="ARBA00022777"/>
    </source>
</evidence>
<dbReference type="GO" id="GO:0004788">
    <property type="term" value="F:thiamine diphosphokinase activity"/>
    <property type="evidence" value="ECO:0007669"/>
    <property type="project" value="InterPro"/>
</dbReference>
<dbReference type="InterPro" id="IPR036759">
    <property type="entry name" value="TPK_catalytic_sf"/>
</dbReference>
<comment type="function">
    <text evidence="5">Catalyzes the transfer of diphosphate from ATP to 6-hydroxymethyl-7,8-dihydropterin (6-HMD), leading to 6-hydroxymethyl-7,8-dihydropterin diphosphate (6-HMDP).</text>
</comment>
<comment type="similarity">
    <text evidence="5">Belongs to the archaeal 6-HMPDK family.</text>
</comment>
<dbReference type="EC" id="2.7.6.3" evidence="5"/>
<keyword evidence="2 5" id="KW-0547">Nucleotide-binding</keyword>
<dbReference type="InterPro" id="IPR027510">
    <property type="entry name" value="HMPDK_MptE"/>
</dbReference>
<dbReference type="GO" id="GO:0016301">
    <property type="term" value="F:kinase activity"/>
    <property type="evidence" value="ECO:0007669"/>
    <property type="project" value="UniProtKB-KW"/>
</dbReference>
<keyword evidence="3 5" id="KW-0418">Kinase</keyword>
<dbReference type="GO" id="GO:0009229">
    <property type="term" value="P:thiamine diphosphate biosynthetic process"/>
    <property type="evidence" value="ECO:0007669"/>
    <property type="project" value="InterPro"/>
</dbReference>
<sequence>MTITGWKTRYREIRNEFGYNEYDDLRSAKKLNRQIDKKYPTSKIKKIISGKIIFIIGAGPSLTRSISSIKKYKNVTKIVADGAVQALIEHNIKPDILVTDLDGDIPSIKKIGRSKIPIIVHAHGNNYEKLELVTEFQNKIGTTQTDKFGKLENFGGFTDGDRCVFLAETYKPKKIILFGMDFGNKIGKYSKKKVIDKKTKLKKLEYGKKLLEWIARKSSSELYTTTKPIRGFKKISMTDLEYIVNN</sequence>
<protein>
    <recommendedName>
        <fullName evidence="5">6-hydroxymethyl-7,8-dihydropterin pyrophosphokinase</fullName>
        <shortName evidence="5">HPPK</shortName>
        <ecNumber evidence="5">2.7.6.3</ecNumber>
    </recommendedName>
    <alternativeName>
        <fullName evidence="5">2-amino-4-hydroxy-6-hydroxymethyldihydropteridine pyrophosphokinase</fullName>
    </alternativeName>
    <alternativeName>
        <fullName evidence="5">6-hydroxymethyl-7,8-dihydropterin diphosphokinase</fullName>
        <shortName evidence="5">6-HMPDK</shortName>
    </alternativeName>
    <alternativeName>
        <fullName evidence="5">7,8-dihydro-6-hydroxymethylpterin diphosphokinase</fullName>
    </alternativeName>
    <alternativeName>
        <fullName evidence="5">7,8-dihydro-6-hydroxymethylpterin pyrophosphokinase</fullName>
        <shortName evidence="5">PPPK</shortName>
    </alternativeName>
</protein>
<dbReference type="EMBL" id="KF900493">
    <property type="protein sequence ID" value="AIE96936.1"/>
    <property type="molecule type" value="Genomic_DNA"/>
</dbReference>
<evidence type="ECO:0000256" key="2">
    <source>
        <dbReference type="ARBA" id="ARBA00022741"/>
    </source>
</evidence>
<evidence type="ECO:0000256" key="1">
    <source>
        <dbReference type="ARBA" id="ARBA00022679"/>
    </source>
</evidence>
<reference evidence="7" key="1">
    <citation type="journal article" date="2014" name="Genome Biol. Evol.">
        <title>Pangenome evidence for extensive interdomain horizontal transfer affecting lineage core and shell genes in uncultured planktonic thaumarchaeota and euryarchaeota.</title>
        <authorList>
            <person name="Deschamps P."/>
            <person name="Zivanovic Y."/>
            <person name="Moreira D."/>
            <person name="Rodriguez-Valera F."/>
            <person name="Lopez-Garcia P."/>
        </authorList>
    </citation>
    <scope>NUCLEOTIDE SEQUENCE</scope>
</reference>
<dbReference type="HAMAP" id="MF_02131">
    <property type="entry name" value="HMPDK_arch"/>
    <property type="match status" value="1"/>
</dbReference>
<organism evidence="7">
    <name type="scientific">uncultured marine thaumarchaeote AD1000_88_E07</name>
    <dbReference type="NCBI Taxonomy" id="1455946"/>
    <lineage>
        <taxon>Archaea</taxon>
        <taxon>Nitrososphaerota</taxon>
        <taxon>environmental samples</taxon>
    </lineage>
</organism>
<gene>
    <name evidence="5" type="primary">mptE</name>
</gene>
<evidence type="ECO:0000259" key="6">
    <source>
        <dbReference type="Pfam" id="PF01973"/>
    </source>
</evidence>
<comment type="cofactor">
    <cofactor evidence="5">
        <name>Mg(2+)</name>
        <dbReference type="ChEBI" id="CHEBI:18420"/>
    </cofactor>
</comment>
<dbReference type="Gene3D" id="3.40.50.10240">
    <property type="entry name" value="Thiamin pyrophosphokinase, catalytic domain"/>
    <property type="match status" value="1"/>
</dbReference>
<dbReference type="GO" id="GO:0000287">
    <property type="term" value="F:magnesium ion binding"/>
    <property type="evidence" value="ECO:0007669"/>
    <property type="project" value="UniProtKB-UniRule"/>
</dbReference>
<dbReference type="InterPro" id="IPR002826">
    <property type="entry name" value="MptE-like"/>
</dbReference>
<keyword evidence="5" id="KW-0460">Magnesium</keyword>
<keyword evidence="1 5" id="KW-0808">Transferase</keyword>
<comment type="catalytic activity">
    <reaction evidence="5">
        <text>6-hydroxymethyl-7,8-dihydropterin + ATP = (7,8-dihydropterin-6-yl)methyl diphosphate + AMP + H(+)</text>
        <dbReference type="Rhea" id="RHEA:11412"/>
        <dbReference type="ChEBI" id="CHEBI:15378"/>
        <dbReference type="ChEBI" id="CHEBI:30616"/>
        <dbReference type="ChEBI" id="CHEBI:44841"/>
        <dbReference type="ChEBI" id="CHEBI:72950"/>
        <dbReference type="ChEBI" id="CHEBI:456215"/>
        <dbReference type="EC" id="2.7.6.3"/>
    </reaction>
</comment>
<name>A0A075G553_9ARCH</name>
<feature type="domain" description="6-hydroxymethylpterin diphosphokinase MptE-like" evidence="6">
    <location>
        <begin position="37"/>
        <end position="185"/>
    </location>
</feature>
<dbReference type="SUPFAM" id="SSF63999">
    <property type="entry name" value="Thiamin pyrophosphokinase, catalytic domain"/>
    <property type="match status" value="1"/>
</dbReference>
<dbReference type="PANTHER" id="PTHR39648:SF1">
    <property type="entry name" value="6-HYDROXYMETHYL-7,8-DIHYDROPTERIN PYROPHOSPHOKINASE"/>
    <property type="match status" value="1"/>
</dbReference>
<evidence type="ECO:0000256" key="5">
    <source>
        <dbReference type="HAMAP-Rule" id="MF_02131"/>
    </source>
</evidence>
<evidence type="ECO:0000313" key="7">
    <source>
        <dbReference type="EMBL" id="AIE96936.1"/>
    </source>
</evidence>
<accession>A0A075G553</accession>
<dbReference type="Pfam" id="PF01973">
    <property type="entry name" value="MptE-like"/>
    <property type="match status" value="1"/>
</dbReference>
<dbReference type="GO" id="GO:0003848">
    <property type="term" value="F:2-amino-4-hydroxy-6-hydroxymethyldihydropteridine diphosphokinase activity"/>
    <property type="evidence" value="ECO:0007669"/>
    <property type="project" value="UniProtKB-UniRule"/>
</dbReference>
<dbReference type="GO" id="GO:0005524">
    <property type="term" value="F:ATP binding"/>
    <property type="evidence" value="ECO:0007669"/>
    <property type="project" value="UniProtKB-UniRule"/>
</dbReference>
<dbReference type="PANTHER" id="PTHR39648">
    <property type="entry name" value="6-HYDROXYMETHYL-7,8-DIHYDROPTERIN PYROPHOSPHOKINASE"/>
    <property type="match status" value="1"/>
</dbReference>
<dbReference type="AlphaFoldDB" id="A0A075G553"/>
<proteinExistence type="inferred from homology"/>
<evidence type="ECO:0000256" key="4">
    <source>
        <dbReference type="ARBA" id="ARBA00022840"/>
    </source>
</evidence>
<keyword evidence="4 5" id="KW-0067">ATP-binding</keyword>